<proteinExistence type="predicted"/>
<dbReference type="RefSeq" id="WP_252581348.1">
    <property type="nucleotide sequence ID" value="NZ_CP071527.1"/>
</dbReference>
<evidence type="ECO:0008006" key="5">
    <source>
        <dbReference type="Google" id="ProtNLM"/>
    </source>
</evidence>
<reference evidence="3" key="1">
    <citation type="submission" date="2021-03" db="EMBL/GenBank/DDBJ databases">
        <title>Legionella lytica PCM 2298.</title>
        <authorList>
            <person name="Koper P."/>
        </authorList>
    </citation>
    <scope>NUCLEOTIDE SEQUENCE</scope>
    <source>
        <strain evidence="3">PCM 2298</strain>
    </source>
</reference>
<keyword evidence="2" id="KW-0732">Signal</keyword>
<feature type="compositionally biased region" description="Low complexity" evidence="1">
    <location>
        <begin position="181"/>
        <end position="205"/>
    </location>
</feature>
<sequence length="205" mass="22004">MSYSLLKRTGIIAAAALFSFSVFADNANSKEDFATICTNAWMEKADAAKDKVDFKNFGEKYCACAAAQPLGSDEAIQKAIHVCMSRTLLHDALDAMEDDVGLSKAQESDFLQFCQDRWNLIYPNLSDENKKVTMAYCECAKPKVMALIKQADNLTDKQYDEGVNDIAAACSEDALAEKPKASTSAPAAPAPASAPAEAPAPATTE</sequence>
<evidence type="ECO:0000313" key="3">
    <source>
        <dbReference type="EMBL" id="USQ14697.1"/>
    </source>
</evidence>
<keyword evidence="4" id="KW-1185">Reference proteome</keyword>
<gene>
    <name evidence="3" type="ORF">J2N86_05170</name>
</gene>
<feature type="signal peptide" evidence="2">
    <location>
        <begin position="1"/>
        <end position="24"/>
    </location>
</feature>
<feature type="region of interest" description="Disordered" evidence="1">
    <location>
        <begin position="177"/>
        <end position="205"/>
    </location>
</feature>
<organism evidence="3 4">
    <name type="scientific">Legionella lytica</name>
    <dbReference type="NCBI Taxonomy" id="96232"/>
    <lineage>
        <taxon>Bacteria</taxon>
        <taxon>Pseudomonadati</taxon>
        <taxon>Pseudomonadota</taxon>
        <taxon>Gammaproteobacteria</taxon>
        <taxon>Legionellales</taxon>
        <taxon>Legionellaceae</taxon>
        <taxon>Legionella</taxon>
    </lineage>
</organism>
<evidence type="ECO:0000313" key="4">
    <source>
        <dbReference type="Proteomes" id="UP001057474"/>
    </source>
</evidence>
<dbReference type="EMBL" id="CP071527">
    <property type="protein sequence ID" value="USQ14697.1"/>
    <property type="molecule type" value="Genomic_DNA"/>
</dbReference>
<feature type="chain" id="PRO_5047429656" description="Secreted protein" evidence="2">
    <location>
        <begin position="25"/>
        <end position="205"/>
    </location>
</feature>
<dbReference type="Proteomes" id="UP001057474">
    <property type="component" value="Chromosome"/>
</dbReference>
<accession>A0ABY4YAN0</accession>
<evidence type="ECO:0000256" key="2">
    <source>
        <dbReference type="SAM" id="SignalP"/>
    </source>
</evidence>
<evidence type="ECO:0000256" key="1">
    <source>
        <dbReference type="SAM" id="MobiDB-lite"/>
    </source>
</evidence>
<name>A0ABY4YAN0_9GAMM</name>
<protein>
    <recommendedName>
        <fullName evidence="5">Secreted protein</fullName>
    </recommendedName>
</protein>